<feature type="transmembrane region" description="Helical" evidence="7">
    <location>
        <begin position="12"/>
        <end position="36"/>
    </location>
</feature>
<dbReference type="PANTHER" id="PTHR33048">
    <property type="entry name" value="PTH11-LIKE INTEGRAL MEMBRANE PROTEIN (AFU_ORTHOLOGUE AFUA_5G11245)"/>
    <property type="match status" value="1"/>
</dbReference>
<dbReference type="InterPro" id="IPR052337">
    <property type="entry name" value="SAT4-like"/>
</dbReference>
<sequence>MDHDAAAQEDRGPAFLVITCTLTSIATIFVGARLYTRAVIKRTVFHEDYVIIIATLLLWAVTCTFSIAVRHGEGRHIWTLTAQEREAAIMWFHLAPVPGVIALGVPKIALAMMLNRVLFAGFWASAASWFLSVVSTVNFIVAECLVVFQCSPIRAAWTPDVADAKCFSERAIVLFCVYASVFSAITDIYLALWPALIIFKLDMNKAKSIALSSVLGLGVFASAVAVYKATFMPALESNDVTYDSIDLMLWTLAEAVVILIASSVPMLTPIYTKVARRMRGGRSRDRGREGDSAAEYLQRLAQGRLLQLRNMDPEAAIGHSFKASRPSKRTIALLMAAIIGYHALHRYQPTTEGLPRSNTRQQANQPGPLEMQQLNLTEQECRTHFPGLAQSIDDIVAQGPFEVRDTGDAGPLQGRIKDGKLYIINAQRRSDLSAEMLNSRTGSLHQLHRAIVTSPEPIPDTVFSLNFQDSPLSSGSSMGYSRPADPRLRGDDHNQNRRTFLMPHFSFWAWPIRHVPGGTFDEAAAAIDEVEAGYHEGDGGGGGGGNWTNKTARAVWRGTVRFESALQPGLRRNLVQVAARAAAAGESWADVLPLNESTAIAIQDFCRYRYVLHTEGVAYSGRFHFLQMCRSVVLSPPLLWMQHTSHLLRPVFSASLLGRPRPAGASGARASRSWPVSFSADEANIVFVAHDWSDLPETVAWLEAHPRVAERIASRQREFLVGGGYFSPAAEVCYWRSLIRGWSKVAHVDPDVWGTRLGIRFEVFSLKGEL</sequence>
<evidence type="ECO:0000256" key="2">
    <source>
        <dbReference type="ARBA" id="ARBA00022692"/>
    </source>
</evidence>
<evidence type="ECO:0000256" key="5">
    <source>
        <dbReference type="ARBA" id="ARBA00038359"/>
    </source>
</evidence>
<dbReference type="Pfam" id="PF20684">
    <property type="entry name" value="Fung_rhodopsin"/>
    <property type="match status" value="1"/>
</dbReference>
<dbReference type="GeneID" id="41958272"/>
<comment type="similarity">
    <text evidence="5">Belongs to the SAT4 family.</text>
</comment>
<dbReference type="InterPro" id="IPR006598">
    <property type="entry name" value="CAP10"/>
</dbReference>
<gene>
    <name evidence="10" type="ORF">PgNI_03307</name>
</gene>
<dbReference type="PANTHER" id="PTHR33048:SF155">
    <property type="entry name" value="INTEGRAL MEMBRANE PROTEIN"/>
    <property type="match status" value="1"/>
</dbReference>
<evidence type="ECO:0000259" key="8">
    <source>
        <dbReference type="SMART" id="SM00672"/>
    </source>
</evidence>
<comment type="subcellular location">
    <subcellularLocation>
        <location evidence="1">Membrane</location>
        <topology evidence="1">Multi-pass membrane protein</topology>
    </subcellularLocation>
</comment>
<dbReference type="Proteomes" id="UP000515153">
    <property type="component" value="Unplaced"/>
</dbReference>
<keyword evidence="9" id="KW-1185">Reference proteome</keyword>
<name>A0A6P8BDM8_PYRGI</name>
<protein>
    <recommendedName>
        <fullName evidence="8">Glycosyl transferase CAP10 domain-containing protein</fullName>
    </recommendedName>
</protein>
<feature type="transmembrane region" description="Helical" evidence="7">
    <location>
        <begin position="48"/>
        <end position="68"/>
    </location>
</feature>
<evidence type="ECO:0000256" key="4">
    <source>
        <dbReference type="ARBA" id="ARBA00023136"/>
    </source>
</evidence>
<reference evidence="10" key="3">
    <citation type="submission" date="2025-08" db="UniProtKB">
        <authorList>
            <consortium name="RefSeq"/>
        </authorList>
    </citation>
    <scope>IDENTIFICATION</scope>
    <source>
        <strain evidence="10">NI907</strain>
    </source>
</reference>
<keyword evidence="3 7" id="KW-1133">Transmembrane helix</keyword>
<feature type="domain" description="Glycosyl transferase CAP10" evidence="8">
    <location>
        <begin position="457"/>
        <end position="749"/>
    </location>
</feature>
<evidence type="ECO:0000313" key="9">
    <source>
        <dbReference type="Proteomes" id="UP000515153"/>
    </source>
</evidence>
<feature type="transmembrane region" description="Helical" evidence="7">
    <location>
        <begin position="209"/>
        <end position="227"/>
    </location>
</feature>
<dbReference type="GO" id="GO:0016020">
    <property type="term" value="C:membrane"/>
    <property type="evidence" value="ECO:0007669"/>
    <property type="project" value="UniProtKB-SubCell"/>
</dbReference>
<accession>A0A6P8BDM8</accession>
<proteinExistence type="inferred from homology"/>
<feature type="transmembrane region" description="Helical" evidence="7">
    <location>
        <begin position="171"/>
        <end position="197"/>
    </location>
</feature>
<keyword evidence="2 7" id="KW-0812">Transmembrane</keyword>
<reference evidence="10" key="2">
    <citation type="submission" date="2019-10" db="EMBL/GenBank/DDBJ databases">
        <authorList>
            <consortium name="NCBI Genome Project"/>
        </authorList>
    </citation>
    <scope>NUCLEOTIDE SEQUENCE</scope>
    <source>
        <strain evidence="10">NI907</strain>
    </source>
</reference>
<dbReference type="RefSeq" id="XP_030985139.1">
    <property type="nucleotide sequence ID" value="XM_031123362.1"/>
</dbReference>
<evidence type="ECO:0000313" key="10">
    <source>
        <dbReference type="RefSeq" id="XP_030985139.1"/>
    </source>
</evidence>
<keyword evidence="4 7" id="KW-0472">Membrane</keyword>
<evidence type="ECO:0000256" key="6">
    <source>
        <dbReference type="SAM" id="MobiDB-lite"/>
    </source>
</evidence>
<reference evidence="10" key="1">
    <citation type="journal article" date="2019" name="Mol. Biol. Evol.">
        <title>Blast fungal genomes show frequent chromosomal changes, gene gains and losses, and effector gene turnover.</title>
        <authorList>
            <person name="Gomez Luciano L.B."/>
            <person name="Jason Tsai I."/>
            <person name="Chuma I."/>
            <person name="Tosa Y."/>
            <person name="Chen Y.H."/>
            <person name="Li J.Y."/>
            <person name="Li M.Y."/>
            <person name="Jade Lu M.Y."/>
            <person name="Nakayashiki H."/>
            <person name="Li W.H."/>
        </authorList>
    </citation>
    <scope>NUCLEOTIDE SEQUENCE</scope>
    <source>
        <strain evidence="10">NI907</strain>
    </source>
</reference>
<dbReference type="Pfam" id="PF05686">
    <property type="entry name" value="Glyco_transf_90"/>
    <property type="match status" value="1"/>
</dbReference>
<evidence type="ECO:0000256" key="1">
    <source>
        <dbReference type="ARBA" id="ARBA00004141"/>
    </source>
</evidence>
<dbReference type="InterPro" id="IPR049326">
    <property type="entry name" value="Rhodopsin_dom_fungi"/>
</dbReference>
<dbReference type="AlphaFoldDB" id="A0A6P8BDM8"/>
<feature type="compositionally biased region" description="Basic and acidic residues" evidence="6">
    <location>
        <begin position="484"/>
        <end position="493"/>
    </location>
</feature>
<feature type="transmembrane region" description="Helical" evidence="7">
    <location>
        <begin position="117"/>
        <end position="141"/>
    </location>
</feature>
<organism evidence="9 10">
    <name type="scientific">Pyricularia grisea</name>
    <name type="common">Crabgrass-specific blast fungus</name>
    <name type="synonym">Magnaporthe grisea</name>
    <dbReference type="NCBI Taxonomy" id="148305"/>
    <lineage>
        <taxon>Eukaryota</taxon>
        <taxon>Fungi</taxon>
        <taxon>Dikarya</taxon>
        <taxon>Ascomycota</taxon>
        <taxon>Pezizomycotina</taxon>
        <taxon>Sordariomycetes</taxon>
        <taxon>Sordariomycetidae</taxon>
        <taxon>Magnaporthales</taxon>
        <taxon>Pyriculariaceae</taxon>
        <taxon>Pyricularia</taxon>
    </lineage>
</organism>
<dbReference type="SMART" id="SM00672">
    <property type="entry name" value="CAP10"/>
    <property type="match status" value="1"/>
</dbReference>
<feature type="transmembrane region" description="Helical" evidence="7">
    <location>
        <begin position="247"/>
        <end position="272"/>
    </location>
</feature>
<evidence type="ECO:0000256" key="3">
    <source>
        <dbReference type="ARBA" id="ARBA00022989"/>
    </source>
</evidence>
<evidence type="ECO:0000256" key="7">
    <source>
        <dbReference type="SAM" id="Phobius"/>
    </source>
</evidence>
<dbReference type="KEGG" id="pgri:PgNI_03307"/>
<feature type="transmembrane region" description="Helical" evidence="7">
    <location>
        <begin position="88"/>
        <end position="105"/>
    </location>
</feature>
<feature type="region of interest" description="Disordered" evidence="6">
    <location>
        <begin position="473"/>
        <end position="493"/>
    </location>
</feature>